<protein>
    <submittedName>
        <fullName evidence="4">GNAT family N-acetyltransferase</fullName>
    </submittedName>
</protein>
<dbReference type="RefSeq" id="WP_317120126.1">
    <property type="nucleotide sequence ID" value="NZ_JAWJBA010000001.1"/>
</dbReference>
<dbReference type="PANTHER" id="PTHR43877:SF5">
    <property type="entry name" value="BLL8307 PROTEIN"/>
    <property type="match status" value="1"/>
</dbReference>
<sequence>MEIRVDDLTGSKVKELIMNHLRMMEAQSPPESIHALNLDGLRRPDVTFWSAWEKCELLGCGALKELDAQHGEIKSMKTASGQLRKGVSKKILQHIIDEAQKRGYNRLSLETGSIEEFFPARKLYESFGFNYCRPFSNYREDKNSVFMTKEI</sequence>
<dbReference type="EMBL" id="JAWJBA010000001">
    <property type="protein sequence ID" value="MDV2682787.1"/>
    <property type="molecule type" value="Genomic_DNA"/>
</dbReference>
<keyword evidence="5" id="KW-1185">Reference proteome</keyword>
<dbReference type="PROSITE" id="PS51186">
    <property type="entry name" value="GNAT"/>
    <property type="match status" value="1"/>
</dbReference>
<keyword evidence="2" id="KW-0012">Acyltransferase</keyword>
<dbReference type="SUPFAM" id="SSF55729">
    <property type="entry name" value="Acyl-CoA N-acyltransferases (Nat)"/>
    <property type="match status" value="1"/>
</dbReference>
<evidence type="ECO:0000256" key="2">
    <source>
        <dbReference type="ARBA" id="ARBA00023315"/>
    </source>
</evidence>
<keyword evidence="1" id="KW-0808">Transferase</keyword>
<name>A0ABU3X572_9BACI</name>
<comment type="caution">
    <text evidence="4">The sequence shown here is derived from an EMBL/GenBank/DDBJ whole genome shotgun (WGS) entry which is preliminary data.</text>
</comment>
<gene>
    <name evidence="4" type="ORF">RYX56_00210</name>
</gene>
<dbReference type="Gene3D" id="3.40.630.30">
    <property type="match status" value="1"/>
</dbReference>
<proteinExistence type="predicted"/>
<accession>A0ABU3X572</accession>
<dbReference type="InterPro" id="IPR016181">
    <property type="entry name" value="Acyl_CoA_acyltransferase"/>
</dbReference>
<organism evidence="4 5">
    <name type="scientific">Alkalihalophilus lindianensis</name>
    <dbReference type="NCBI Taxonomy" id="1630542"/>
    <lineage>
        <taxon>Bacteria</taxon>
        <taxon>Bacillati</taxon>
        <taxon>Bacillota</taxon>
        <taxon>Bacilli</taxon>
        <taxon>Bacillales</taxon>
        <taxon>Bacillaceae</taxon>
        <taxon>Alkalihalophilus</taxon>
    </lineage>
</organism>
<evidence type="ECO:0000256" key="1">
    <source>
        <dbReference type="ARBA" id="ARBA00022679"/>
    </source>
</evidence>
<evidence type="ECO:0000313" key="5">
    <source>
        <dbReference type="Proteomes" id="UP001287282"/>
    </source>
</evidence>
<dbReference type="InterPro" id="IPR050832">
    <property type="entry name" value="Bact_Acetyltransf"/>
</dbReference>
<reference evidence="4 5" key="1">
    <citation type="submission" date="2023-10" db="EMBL/GenBank/DDBJ databases">
        <title>Screening of Alkalihalobacillus lindianensis BZ-TG-R113 and Its Alleviation of Salt Stress on Rapeseed Growth.</title>
        <authorList>
            <person name="Zhao B."/>
            <person name="Guo T."/>
        </authorList>
    </citation>
    <scope>NUCLEOTIDE SEQUENCE [LARGE SCALE GENOMIC DNA]</scope>
    <source>
        <strain evidence="4 5">BZ-TG-R113</strain>
    </source>
</reference>
<dbReference type="Pfam" id="PF00583">
    <property type="entry name" value="Acetyltransf_1"/>
    <property type="match status" value="1"/>
</dbReference>
<dbReference type="InterPro" id="IPR000182">
    <property type="entry name" value="GNAT_dom"/>
</dbReference>
<feature type="domain" description="N-acetyltransferase" evidence="3">
    <location>
        <begin position="3"/>
        <end position="151"/>
    </location>
</feature>
<dbReference type="CDD" id="cd04301">
    <property type="entry name" value="NAT_SF"/>
    <property type="match status" value="1"/>
</dbReference>
<dbReference type="Proteomes" id="UP001287282">
    <property type="component" value="Unassembled WGS sequence"/>
</dbReference>
<evidence type="ECO:0000313" key="4">
    <source>
        <dbReference type="EMBL" id="MDV2682787.1"/>
    </source>
</evidence>
<dbReference type="PANTHER" id="PTHR43877">
    <property type="entry name" value="AMINOALKYLPHOSPHONATE N-ACETYLTRANSFERASE-RELATED-RELATED"/>
    <property type="match status" value="1"/>
</dbReference>
<evidence type="ECO:0000259" key="3">
    <source>
        <dbReference type="PROSITE" id="PS51186"/>
    </source>
</evidence>